<evidence type="ECO:0000313" key="2">
    <source>
        <dbReference type="EMBL" id="KAG8172113.1"/>
    </source>
</evidence>
<dbReference type="EMBL" id="JAFNEN010003096">
    <property type="protein sequence ID" value="KAG8172113.1"/>
    <property type="molecule type" value="Genomic_DNA"/>
</dbReference>
<organism evidence="2 3">
    <name type="scientific">Oedothorax gibbosus</name>
    <dbReference type="NCBI Taxonomy" id="931172"/>
    <lineage>
        <taxon>Eukaryota</taxon>
        <taxon>Metazoa</taxon>
        <taxon>Ecdysozoa</taxon>
        <taxon>Arthropoda</taxon>
        <taxon>Chelicerata</taxon>
        <taxon>Arachnida</taxon>
        <taxon>Araneae</taxon>
        <taxon>Araneomorphae</taxon>
        <taxon>Entelegynae</taxon>
        <taxon>Araneoidea</taxon>
        <taxon>Linyphiidae</taxon>
        <taxon>Erigoninae</taxon>
        <taxon>Oedothorax</taxon>
    </lineage>
</organism>
<keyword evidence="3" id="KW-1185">Reference proteome</keyword>
<feature type="region of interest" description="Disordered" evidence="1">
    <location>
        <begin position="1"/>
        <end position="29"/>
    </location>
</feature>
<accession>A0AAV6TKG6</accession>
<dbReference type="Proteomes" id="UP000827092">
    <property type="component" value="Unassembled WGS sequence"/>
</dbReference>
<comment type="caution">
    <text evidence="2">The sequence shown here is derived from an EMBL/GenBank/DDBJ whole genome shotgun (WGS) entry which is preliminary data.</text>
</comment>
<name>A0AAV6TKG6_9ARAC</name>
<reference evidence="2 3" key="1">
    <citation type="journal article" date="2022" name="Nat. Ecol. Evol.">
        <title>A masculinizing supergene underlies an exaggerated male reproductive morph in a spider.</title>
        <authorList>
            <person name="Hendrickx F."/>
            <person name="De Corte Z."/>
            <person name="Sonet G."/>
            <person name="Van Belleghem S.M."/>
            <person name="Kostlbacher S."/>
            <person name="Vangestel C."/>
        </authorList>
    </citation>
    <scope>NUCLEOTIDE SEQUENCE [LARGE SCALE GENOMIC DNA]</scope>
    <source>
        <strain evidence="2">W744_W776</strain>
    </source>
</reference>
<evidence type="ECO:0000313" key="3">
    <source>
        <dbReference type="Proteomes" id="UP000827092"/>
    </source>
</evidence>
<evidence type="ECO:0000256" key="1">
    <source>
        <dbReference type="SAM" id="MobiDB-lite"/>
    </source>
</evidence>
<gene>
    <name evidence="2" type="ORF">JTE90_027682</name>
</gene>
<dbReference type="AlphaFoldDB" id="A0AAV6TKG6"/>
<sequence>MGLIIPQPGHGDSLRDQVLGNETKLGDGDGGRGRVIFFFVRVRVMESDRPEIGTRSRKKAPRLLGVGAPLWPLKLEEIV</sequence>
<proteinExistence type="predicted"/>
<protein>
    <submittedName>
        <fullName evidence="2">Uncharacterized protein</fullName>
    </submittedName>
</protein>